<name>J9GFJ0_9ZZZZ</name>
<dbReference type="SUPFAM" id="SSF53448">
    <property type="entry name" value="Nucleotide-diphospho-sugar transferases"/>
    <property type="match status" value="1"/>
</dbReference>
<proteinExistence type="predicted"/>
<evidence type="ECO:0000313" key="2">
    <source>
        <dbReference type="EMBL" id="EJX05704.1"/>
    </source>
</evidence>
<sequence>MYGQNIETLLASNQYKEVAAAMLSKEGLNYGGLPKGLLKFHNYADGARTPLEEHLVEGALYAKQKEGTVAVHFTVSPEHRPLFEQLVAEKAGDLEARFGVKYAISFSEQKSSTDTVAANPDNTPFRQSDGSLLFRPGGHGALIENLNEIHADVVFIKNIDNVVPDRLKGDTVTYKKLLAGILVQRQQQAFAYMEKLDQGNYTAAELQEMLHFLETQLFCKNPAAHSMEDTELAVYLRKKFDRPMRVCGMVRNVGEPGGGPFLAYNPDGTVSLQILESSQIDMNDAEKKAMFEKGTHFNPVDLVCALKNYKGEAFNLPSYVDKNTGFISHKSKDGKELKALELPGLWNGSMSDWNTIFVEVPLSTFNPVKTVNDLYREQHQ</sequence>
<evidence type="ECO:0000259" key="1">
    <source>
        <dbReference type="Pfam" id="PF14134"/>
    </source>
</evidence>
<dbReference type="EMBL" id="AMCI01001386">
    <property type="protein sequence ID" value="EJX05704.1"/>
    <property type="molecule type" value="Genomic_DNA"/>
</dbReference>
<dbReference type="InterPro" id="IPR025393">
    <property type="entry name" value="DUF4301"/>
</dbReference>
<accession>J9GFJ0</accession>
<reference evidence="2" key="1">
    <citation type="journal article" date="2012" name="PLoS ONE">
        <title>Gene sets for utilization of primary and secondary nutrition supplies in the distal gut of endangered iberian lynx.</title>
        <authorList>
            <person name="Alcaide M."/>
            <person name="Messina E."/>
            <person name="Richter M."/>
            <person name="Bargiela R."/>
            <person name="Peplies J."/>
            <person name="Huws S.A."/>
            <person name="Newbold C.J."/>
            <person name="Golyshin P.N."/>
            <person name="Simon M.A."/>
            <person name="Lopez G."/>
            <person name="Yakimov M.M."/>
            <person name="Ferrer M."/>
        </authorList>
    </citation>
    <scope>NUCLEOTIDE SEQUENCE</scope>
</reference>
<organism evidence="2">
    <name type="scientific">gut metagenome</name>
    <dbReference type="NCBI Taxonomy" id="749906"/>
    <lineage>
        <taxon>unclassified sequences</taxon>
        <taxon>metagenomes</taxon>
        <taxon>organismal metagenomes</taxon>
    </lineage>
</organism>
<feature type="domain" description="DUF4301" evidence="1">
    <location>
        <begin position="4"/>
        <end position="380"/>
    </location>
</feature>
<protein>
    <recommendedName>
        <fullName evidence="1">DUF4301 domain-containing protein</fullName>
    </recommendedName>
</protein>
<dbReference type="Pfam" id="PF14134">
    <property type="entry name" value="DUF4301"/>
    <property type="match status" value="1"/>
</dbReference>
<comment type="caution">
    <text evidence="2">The sequence shown here is derived from an EMBL/GenBank/DDBJ whole genome shotgun (WGS) entry which is preliminary data.</text>
</comment>
<dbReference type="AlphaFoldDB" id="J9GFJ0"/>
<gene>
    <name evidence="2" type="ORF">EVA_06189</name>
</gene>
<dbReference type="InterPro" id="IPR029044">
    <property type="entry name" value="Nucleotide-diphossugar_trans"/>
</dbReference>